<evidence type="ECO:0000256" key="1">
    <source>
        <dbReference type="ARBA" id="ARBA00001946"/>
    </source>
</evidence>
<dbReference type="InterPro" id="IPR001633">
    <property type="entry name" value="EAL_dom"/>
</dbReference>
<dbReference type="InterPro" id="IPR013655">
    <property type="entry name" value="PAS_fold_3"/>
</dbReference>
<dbReference type="InterPro" id="IPR035965">
    <property type="entry name" value="PAS-like_dom_sf"/>
</dbReference>
<name>A0A191ZER9_9GAMM</name>
<feature type="domain" description="PAS" evidence="5">
    <location>
        <begin position="864"/>
        <end position="935"/>
    </location>
</feature>
<feature type="domain" description="PAS" evidence="5">
    <location>
        <begin position="13"/>
        <end position="79"/>
    </location>
</feature>
<dbReference type="Pfam" id="PF13185">
    <property type="entry name" value="GAF_2"/>
    <property type="match status" value="2"/>
</dbReference>
<accession>A0A191ZER9</accession>
<dbReference type="InterPro" id="IPR043128">
    <property type="entry name" value="Rev_trsase/Diguanyl_cyclase"/>
</dbReference>
<dbReference type="InterPro" id="IPR035919">
    <property type="entry name" value="EAL_sf"/>
</dbReference>
<gene>
    <name evidence="9" type="ORF">A9404_02240</name>
</gene>
<dbReference type="GO" id="GO:0071732">
    <property type="term" value="P:cellular response to nitric oxide"/>
    <property type="evidence" value="ECO:0007669"/>
    <property type="project" value="UniProtKB-ARBA"/>
</dbReference>
<keyword evidence="10" id="KW-1185">Reference proteome</keyword>
<organism evidence="9 10">
    <name type="scientific">Halothiobacillus diazotrophicus</name>
    <dbReference type="NCBI Taxonomy" id="1860122"/>
    <lineage>
        <taxon>Bacteria</taxon>
        <taxon>Pseudomonadati</taxon>
        <taxon>Pseudomonadota</taxon>
        <taxon>Gammaproteobacteria</taxon>
        <taxon>Chromatiales</taxon>
        <taxon>Halothiobacillaceae</taxon>
        <taxon>Halothiobacillus</taxon>
    </lineage>
</organism>
<dbReference type="PROSITE" id="PS50887">
    <property type="entry name" value="GGDEF"/>
    <property type="match status" value="1"/>
</dbReference>
<dbReference type="EMBL" id="CP016027">
    <property type="protein sequence ID" value="ANJ66355.1"/>
    <property type="molecule type" value="Genomic_DNA"/>
</dbReference>
<evidence type="ECO:0000256" key="4">
    <source>
        <dbReference type="ARBA" id="ARBA00051114"/>
    </source>
</evidence>
<evidence type="ECO:0000259" key="5">
    <source>
        <dbReference type="PROSITE" id="PS50112"/>
    </source>
</evidence>
<reference evidence="9 10" key="1">
    <citation type="submission" date="2016-06" db="EMBL/GenBank/DDBJ databases">
        <title>Insight into the functional genes involving in sulfur oxidation in Pearl River water.</title>
        <authorList>
            <person name="Luo J."/>
            <person name="Tan X."/>
            <person name="Lin W."/>
        </authorList>
    </citation>
    <scope>NUCLEOTIDE SEQUENCE [LARGE SCALE GENOMIC DNA]</scope>
    <source>
        <strain evidence="9 10">LS2</strain>
    </source>
</reference>
<feature type="domain" description="EAL" evidence="7">
    <location>
        <begin position="1162"/>
        <end position="1416"/>
    </location>
</feature>
<evidence type="ECO:0000313" key="9">
    <source>
        <dbReference type="EMBL" id="ANJ66355.1"/>
    </source>
</evidence>
<feature type="domain" description="PAC" evidence="6">
    <location>
        <begin position="333"/>
        <end position="386"/>
    </location>
</feature>
<proteinExistence type="predicted"/>
<feature type="domain" description="PAC" evidence="6">
    <location>
        <begin position="937"/>
        <end position="989"/>
    </location>
</feature>
<dbReference type="InterPro" id="IPR000160">
    <property type="entry name" value="GGDEF_dom"/>
</dbReference>
<dbReference type="PANTHER" id="PTHR44757">
    <property type="entry name" value="DIGUANYLATE CYCLASE DGCP"/>
    <property type="match status" value="1"/>
</dbReference>
<dbReference type="Gene3D" id="3.30.450.20">
    <property type="entry name" value="PAS domain"/>
    <property type="match status" value="5"/>
</dbReference>
<dbReference type="CDD" id="cd01949">
    <property type="entry name" value="GGDEF"/>
    <property type="match status" value="1"/>
</dbReference>
<dbReference type="InterPro" id="IPR013656">
    <property type="entry name" value="PAS_4"/>
</dbReference>
<dbReference type="InterPro" id="IPR000014">
    <property type="entry name" value="PAS"/>
</dbReference>
<dbReference type="InterPro" id="IPR003018">
    <property type="entry name" value="GAF"/>
</dbReference>
<dbReference type="FunFam" id="3.30.70.270:FF:000001">
    <property type="entry name" value="Diguanylate cyclase domain protein"/>
    <property type="match status" value="1"/>
</dbReference>
<dbReference type="InterPro" id="IPR029016">
    <property type="entry name" value="GAF-like_dom_sf"/>
</dbReference>
<dbReference type="Proteomes" id="UP000078596">
    <property type="component" value="Chromosome"/>
</dbReference>
<dbReference type="SUPFAM" id="SSF55785">
    <property type="entry name" value="PYP-like sensor domain (PAS domain)"/>
    <property type="match status" value="5"/>
</dbReference>
<dbReference type="SMART" id="SM00086">
    <property type="entry name" value="PAC"/>
    <property type="match status" value="5"/>
</dbReference>
<feature type="domain" description="PAC" evidence="6">
    <location>
        <begin position="209"/>
        <end position="262"/>
    </location>
</feature>
<evidence type="ECO:0000256" key="2">
    <source>
        <dbReference type="ARBA" id="ARBA00012282"/>
    </source>
</evidence>
<dbReference type="FunFam" id="3.20.20.450:FF:000001">
    <property type="entry name" value="Cyclic di-GMP phosphodiesterase yahA"/>
    <property type="match status" value="1"/>
</dbReference>
<dbReference type="Gene3D" id="3.20.20.450">
    <property type="entry name" value="EAL domain"/>
    <property type="match status" value="1"/>
</dbReference>
<dbReference type="STRING" id="1860122.A9404_02240"/>
<dbReference type="PROSITE" id="PS50113">
    <property type="entry name" value="PAC"/>
    <property type="match status" value="4"/>
</dbReference>
<comment type="cofactor">
    <cofactor evidence="1">
        <name>Mg(2+)</name>
        <dbReference type="ChEBI" id="CHEBI:18420"/>
    </cofactor>
</comment>
<dbReference type="SMART" id="SM00052">
    <property type="entry name" value="EAL"/>
    <property type="match status" value="1"/>
</dbReference>
<dbReference type="Pfam" id="PF00563">
    <property type="entry name" value="EAL"/>
    <property type="match status" value="1"/>
</dbReference>
<dbReference type="Pfam" id="PF00990">
    <property type="entry name" value="GGDEF"/>
    <property type="match status" value="1"/>
</dbReference>
<dbReference type="Gene3D" id="3.30.70.270">
    <property type="match status" value="1"/>
</dbReference>
<comment type="catalytic activity">
    <reaction evidence="4">
        <text>3',3'-c-di-GMP + H2O = 5'-phosphoguanylyl(3'-&gt;5')guanosine + H(+)</text>
        <dbReference type="Rhea" id="RHEA:24902"/>
        <dbReference type="ChEBI" id="CHEBI:15377"/>
        <dbReference type="ChEBI" id="CHEBI:15378"/>
        <dbReference type="ChEBI" id="CHEBI:58754"/>
        <dbReference type="ChEBI" id="CHEBI:58805"/>
        <dbReference type="EC" id="3.1.4.52"/>
    </reaction>
    <physiologicalReaction direction="left-to-right" evidence="4">
        <dbReference type="Rhea" id="RHEA:24903"/>
    </physiologicalReaction>
</comment>
<dbReference type="CDD" id="cd00130">
    <property type="entry name" value="PAS"/>
    <property type="match status" value="5"/>
</dbReference>
<dbReference type="InterPro" id="IPR000700">
    <property type="entry name" value="PAS-assoc_C"/>
</dbReference>
<feature type="domain" description="GGDEF" evidence="8">
    <location>
        <begin position="1021"/>
        <end position="1153"/>
    </location>
</feature>
<evidence type="ECO:0000259" key="8">
    <source>
        <dbReference type="PROSITE" id="PS50887"/>
    </source>
</evidence>
<evidence type="ECO:0000259" key="7">
    <source>
        <dbReference type="PROSITE" id="PS50883"/>
    </source>
</evidence>
<dbReference type="SMART" id="SM00267">
    <property type="entry name" value="GGDEF"/>
    <property type="match status" value="1"/>
</dbReference>
<feature type="domain" description="PAS" evidence="5">
    <location>
        <begin position="259"/>
        <end position="331"/>
    </location>
</feature>
<dbReference type="InterPro" id="IPR001610">
    <property type="entry name" value="PAC"/>
</dbReference>
<dbReference type="PANTHER" id="PTHR44757:SF2">
    <property type="entry name" value="BIOFILM ARCHITECTURE MAINTENANCE PROTEIN MBAA"/>
    <property type="match status" value="1"/>
</dbReference>
<dbReference type="SMART" id="SM00065">
    <property type="entry name" value="GAF"/>
    <property type="match status" value="2"/>
</dbReference>
<dbReference type="NCBIfam" id="TIGR00229">
    <property type="entry name" value="sensory_box"/>
    <property type="match status" value="5"/>
</dbReference>
<dbReference type="OrthoDB" id="8553030at2"/>
<dbReference type="PROSITE" id="PS50112">
    <property type="entry name" value="PAS"/>
    <property type="match status" value="5"/>
</dbReference>
<dbReference type="SUPFAM" id="SSF55781">
    <property type="entry name" value="GAF domain-like"/>
    <property type="match status" value="2"/>
</dbReference>
<sequence>MDNTRSRFGNIVLQSVLDASLDAAVIIAEDGRILEANRTAIARYGYSRDELLGMNVSQLSADDHRDFVRPKLRELMARGEIFEWQHRTKNGIEIPVEIYAQPLDLEGETVIFSNVRDIRRRKKIQNELAEQKHFLERILDTEPGTVYIFDLERQQNVYVNRHWFALFGYTPEETQDLGSWFLALFHPDDLPRIRQHHEAWPYATSDEVRRIEFRVRNKSGEWLWLNARETPFTRNEDGVVTQILGIAHDITPRILLENERELFVSLANNSQEFIGIADLELRPVYANPAGLSLIGLPDLDALKMIRMQDFFFTEDQRFITEDFLPAVIREGGREVEIRMRHFQTGAAIWVLYNVFMIYDMHGQPAGLAILSRNIHERKRWETLLKGQTQILEMIASGLPLAETLDRLVRLIESQSPGMLGSILLLDPDGIHVRHGAAPSLPAAFTNAVDGQPIGPEAGSCGTAAYRKVAVYVEDIATDPLWAQYRDAALPHGLHACWSTPIIDGRDRVLGTFAMYYRQPGLPTPEHLALIATTTHIAQIAISRYNSESELRLNEERLRLALTVANQAWFDINVQTGAAIVSEDYAGMIGFSNEEFKPSVPDWLANVHPSDRAQVAEAFQRCIDTGGPVSVEYRRRTKMGDWLWMRSIGKIVARDSSGNALRMIGIFMDISQQKRADEKIRRMTQLYAALSQCNQAIVRCNSEEELFPQICRDAVDYGGMTLAWIGKLDPMEARVIPVAAYGSGQAFLQGLDVTTDGQLATGRGPTGIAVREKRPYWCQDFRNDPALAPWRDRAAEYGWQSMASLPLYRRGNIVGALIVYSDALATFDEPAQRLLEEMAMDISFALDRFVGEQERRLAEEALRVSEQHLRTIVETEPECVKVVGRDGALIEMNQAGLRMLEVDSIDDVRERGLLEFVAPEYRDDFLGLHQRVLEGDSGTLEFEIIGAKGTRRWLGTHAAPMRDAQGGVSALLGITRDITEHKSAREQIQYMANYDALTGLPNRVKLSEQLSFLISLMRRSQSSLAVLFLDIDRFKDINDTLGHSIGDALLLEIATRLRKVLRDEDTPSRMGGDEFILVLPDCDAACAARVAQKLLQVIAVPFQIEPYDLVVSASIGIAIYPEDGEDLESLSKSADTAMYRAKLEGRNCYRFFTPELQSQLSRNMQLATALRHAVNYGELSVFYQPQMSVQTNSIIGMEALLRWQHPEFGAVSPGEFIPIAESSGLIIPIGEWALRTAAKQARAWMNAGVFDGVLAVNLSAVQFRHPDLPDTISRILQESGLPPDRLELELTEGATLQDPVGAITVMDRLHAQGVRMSIDDFGTGYSSLSYLKKFKLHKLKIDQSFVRDITTDPEDRAIVTAIINLGKNLGLKIIAEGVETEGQLGFLQGQHCDEVQGYYFSKPLSAADFERYSKACHREGR</sequence>
<feature type="domain" description="PAS" evidence="5">
    <location>
        <begin position="553"/>
        <end position="625"/>
    </location>
</feature>
<dbReference type="PROSITE" id="PS50883">
    <property type="entry name" value="EAL"/>
    <property type="match status" value="1"/>
</dbReference>
<dbReference type="Pfam" id="PF08448">
    <property type="entry name" value="PAS_4"/>
    <property type="match status" value="2"/>
</dbReference>
<protein>
    <recommendedName>
        <fullName evidence="2">cyclic-guanylate-specific phosphodiesterase</fullName>
        <ecNumber evidence="2">3.1.4.52</ecNumber>
    </recommendedName>
</protein>
<dbReference type="InterPro" id="IPR029787">
    <property type="entry name" value="Nucleotide_cyclase"/>
</dbReference>
<dbReference type="EC" id="3.1.4.52" evidence="2"/>
<dbReference type="KEGG" id="haz:A9404_02240"/>
<evidence type="ECO:0000313" key="10">
    <source>
        <dbReference type="Proteomes" id="UP000078596"/>
    </source>
</evidence>
<evidence type="ECO:0000259" key="6">
    <source>
        <dbReference type="PROSITE" id="PS50113"/>
    </source>
</evidence>
<dbReference type="SUPFAM" id="SSF55073">
    <property type="entry name" value="Nucleotide cyclase"/>
    <property type="match status" value="1"/>
</dbReference>
<dbReference type="SMART" id="SM00091">
    <property type="entry name" value="PAS"/>
    <property type="match status" value="5"/>
</dbReference>
<feature type="domain" description="PAS" evidence="5">
    <location>
        <begin position="131"/>
        <end position="195"/>
    </location>
</feature>
<evidence type="ECO:0000256" key="3">
    <source>
        <dbReference type="ARBA" id="ARBA00022636"/>
    </source>
</evidence>
<dbReference type="SUPFAM" id="SSF141868">
    <property type="entry name" value="EAL domain-like"/>
    <property type="match status" value="1"/>
</dbReference>
<dbReference type="Pfam" id="PF08447">
    <property type="entry name" value="PAS_3"/>
    <property type="match status" value="2"/>
</dbReference>
<dbReference type="NCBIfam" id="TIGR00254">
    <property type="entry name" value="GGDEF"/>
    <property type="match status" value="1"/>
</dbReference>
<dbReference type="InterPro" id="IPR052155">
    <property type="entry name" value="Biofilm_reg_signaling"/>
</dbReference>
<dbReference type="GO" id="GO:0071111">
    <property type="term" value="F:cyclic-guanylate-specific phosphodiesterase activity"/>
    <property type="evidence" value="ECO:0007669"/>
    <property type="project" value="UniProtKB-EC"/>
</dbReference>
<feature type="domain" description="PAC" evidence="6">
    <location>
        <begin position="628"/>
        <end position="681"/>
    </location>
</feature>
<dbReference type="CDD" id="cd01948">
    <property type="entry name" value="EAL"/>
    <property type="match status" value="1"/>
</dbReference>
<dbReference type="Gene3D" id="3.30.450.40">
    <property type="match status" value="2"/>
</dbReference>
<dbReference type="Pfam" id="PF13426">
    <property type="entry name" value="PAS_9"/>
    <property type="match status" value="1"/>
</dbReference>
<keyword evidence="3" id="KW-0973">c-di-GMP</keyword>
<dbReference type="RefSeq" id="WP_066098277.1">
    <property type="nucleotide sequence ID" value="NZ_CP016027.1"/>
</dbReference>